<gene>
    <name evidence="2" type="ORF">TTRE_0000224701</name>
</gene>
<organism evidence="2 3">
    <name type="scientific">Trichuris trichiura</name>
    <name type="common">Whipworm</name>
    <name type="synonym">Trichocephalus trichiurus</name>
    <dbReference type="NCBI Taxonomy" id="36087"/>
    <lineage>
        <taxon>Eukaryota</taxon>
        <taxon>Metazoa</taxon>
        <taxon>Ecdysozoa</taxon>
        <taxon>Nematoda</taxon>
        <taxon>Enoplea</taxon>
        <taxon>Dorylaimia</taxon>
        <taxon>Trichinellida</taxon>
        <taxon>Trichuridae</taxon>
        <taxon>Trichuris</taxon>
    </lineage>
</organism>
<evidence type="ECO:0000313" key="2">
    <source>
        <dbReference type="EMBL" id="CDW53978.1"/>
    </source>
</evidence>
<dbReference type="OrthoDB" id="5915109at2759"/>
<accession>A0A077Z2N7</accession>
<reference evidence="2" key="2">
    <citation type="submission" date="2014-03" db="EMBL/GenBank/DDBJ databases">
        <title>The whipworm genome and dual-species transcriptomics of an intimate host-pathogen interaction.</title>
        <authorList>
            <person name="Foth B.J."/>
            <person name="Tsai I.J."/>
            <person name="Reid A.J."/>
            <person name="Bancroft A.J."/>
            <person name="Nichol S."/>
            <person name="Tracey A."/>
            <person name="Holroyd N."/>
            <person name="Cotton J.A."/>
            <person name="Stanley E.J."/>
            <person name="Zarowiecki M."/>
            <person name="Liu J.Z."/>
            <person name="Huckvale T."/>
            <person name="Cooper P.J."/>
            <person name="Grencis R.K."/>
            <person name="Berriman M."/>
        </authorList>
    </citation>
    <scope>NUCLEOTIDE SEQUENCE [LARGE SCALE GENOMIC DNA]</scope>
</reference>
<dbReference type="Proteomes" id="UP000030665">
    <property type="component" value="Unassembled WGS sequence"/>
</dbReference>
<sequence>MQGRQSPLGLIISSPFQSWESVSNPATPGGNSPVVKRMPFAPARESQLRGAAAITPSESTAFDLVNHQRRRSRSQKKTVGIRGKEVYEIVRNLTHPSEGHFPCGVAPKIIYAEILRSSVLPNWTRNQLQVELYRGVKLGRYIRVAPALYSTTENWKKSECAKLKSMNEGTDSVTQDQTAAASSGTLVTREGRQLIEHELKPKNSCHEAAAQPSEAAMIPTTFIRE</sequence>
<proteinExistence type="predicted"/>
<evidence type="ECO:0000313" key="3">
    <source>
        <dbReference type="Proteomes" id="UP000030665"/>
    </source>
</evidence>
<evidence type="ECO:0000256" key="1">
    <source>
        <dbReference type="SAM" id="MobiDB-lite"/>
    </source>
</evidence>
<dbReference type="EMBL" id="HG805876">
    <property type="protein sequence ID" value="CDW53978.1"/>
    <property type="molecule type" value="Genomic_DNA"/>
</dbReference>
<dbReference type="AlphaFoldDB" id="A0A077Z2N7"/>
<reference evidence="2" key="1">
    <citation type="submission" date="2014-01" db="EMBL/GenBank/DDBJ databases">
        <authorList>
            <person name="Aslett M."/>
        </authorList>
    </citation>
    <scope>NUCLEOTIDE SEQUENCE</scope>
</reference>
<keyword evidence="3" id="KW-1185">Reference proteome</keyword>
<name>A0A077Z2N7_TRITR</name>
<protein>
    <submittedName>
        <fullName evidence="2">Uncharacterized protein</fullName>
    </submittedName>
</protein>
<feature type="region of interest" description="Disordered" evidence="1">
    <location>
        <begin position="203"/>
        <end position="225"/>
    </location>
</feature>